<evidence type="ECO:0000313" key="1">
    <source>
        <dbReference type="EMBL" id="QJY49291.1"/>
    </source>
</evidence>
<protein>
    <submittedName>
        <fullName evidence="1">Uncharacterized protein</fullName>
    </submittedName>
</protein>
<dbReference type="KEGG" id="pbro:HOP40_28985"/>
<evidence type="ECO:0000313" key="2">
    <source>
        <dbReference type="Proteomes" id="UP000505377"/>
    </source>
</evidence>
<dbReference type="EMBL" id="CP053564">
    <property type="protein sequence ID" value="QJY49291.1"/>
    <property type="molecule type" value="Genomic_DNA"/>
</dbReference>
<sequence length="108" mass="11796">MSLDWASVLDRYRGGRTVRPLVGSSTLRVEVDGDALVVTQRLWRAEVTRSELQVALDLLGDRGAQVGAVGFSEELRRHYSGGPQVQPTCSRTPNLSAVVLVDLGHLRV</sequence>
<gene>
    <name evidence="1" type="ORF">HOP40_28985</name>
</gene>
<name>A0A6M6JST4_9PSEU</name>
<organism evidence="1 2">
    <name type="scientific">Pseudonocardia broussonetiae</name>
    <dbReference type="NCBI Taxonomy" id="2736640"/>
    <lineage>
        <taxon>Bacteria</taxon>
        <taxon>Bacillati</taxon>
        <taxon>Actinomycetota</taxon>
        <taxon>Actinomycetes</taxon>
        <taxon>Pseudonocardiales</taxon>
        <taxon>Pseudonocardiaceae</taxon>
        <taxon>Pseudonocardia</taxon>
    </lineage>
</organism>
<dbReference type="Proteomes" id="UP000505377">
    <property type="component" value="Chromosome"/>
</dbReference>
<dbReference type="AlphaFoldDB" id="A0A6M6JST4"/>
<keyword evidence="2" id="KW-1185">Reference proteome</keyword>
<dbReference type="RefSeq" id="WP_172164705.1">
    <property type="nucleotide sequence ID" value="NZ_CP053564.1"/>
</dbReference>
<proteinExistence type="predicted"/>
<accession>A0A6M6JST4</accession>
<reference evidence="1 2" key="1">
    <citation type="submission" date="2020-05" db="EMBL/GenBank/DDBJ databases">
        <authorList>
            <person name="Mo P."/>
        </authorList>
    </citation>
    <scope>NUCLEOTIDE SEQUENCE [LARGE SCALE GENOMIC DNA]</scope>
    <source>
        <strain evidence="1 2">Gen01</strain>
    </source>
</reference>